<evidence type="ECO:0000256" key="9">
    <source>
        <dbReference type="ARBA" id="ARBA00023160"/>
    </source>
</evidence>
<comment type="subunit">
    <text evidence="13">Homodimer.</text>
</comment>
<comment type="subcellular location">
    <subcellularLocation>
        <location evidence="13">Cytoplasm</location>
    </subcellularLocation>
</comment>
<dbReference type="AlphaFoldDB" id="A0A4Q1JLW0"/>
<keyword evidence="6 13" id="KW-0808">Transferase</keyword>
<organism evidence="16 17">
    <name type="scientific">Ancylomarina salipaludis</name>
    <dbReference type="NCBI Taxonomy" id="2501299"/>
    <lineage>
        <taxon>Bacteria</taxon>
        <taxon>Pseudomonadati</taxon>
        <taxon>Bacteroidota</taxon>
        <taxon>Bacteroidia</taxon>
        <taxon>Marinilabiliales</taxon>
        <taxon>Marinifilaceae</taxon>
        <taxon>Ancylomarina</taxon>
    </lineage>
</organism>
<evidence type="ECO:0000259" key="15">
    <source>
        <dbReference type="Pfam" id="PF08545"/>
    </source>
</evidence>
<comment type="domain">
    <text evidence="13">The last Arg residue of the ACP-binding site is essential for the weak association between ACP/AcpP and FabH.</text>
</comment>
<dbReference type="GO" id="GO:0004315">
    <property type="term" value="F:3-oxoacyl-[acyl-carrier-protein] synthase activity"/>
    <property type="evidence" value="ECO:0007669"/>
    <property type="project" value="InterPro"/>
</dbReference>
<keyword evidence="4 13" id="KW-0963">Cytoplasm</keyword>
<comment type="pathway">
    <text evidence="1 13">Lipid metabolism; fatty acid biosynthesis.</text>
</comment>
<dbReference type="Pfam" id="PF08541">
    <property type="entry name" value="ACP_syn_III_C"/>
    <property type="match status" value="1"/>
</dbReference>
<dbReference type="SUPFAM" id="SSF53901">
    <property type="entry name" value="Thiolase-like"/>
    <property type="match status" value="1"/>
</dbReference>
<dbReference type="UniPathway" id="UPA00094"/>
<dbReference type="Proteomes" id="UP000289703">
    <property type="component" value="Unassembled WGS sequence"/>
</dbReference>
<dbReference type="InterPro" id="IPR013751">
    <property type="entry name" value="ACP_syn_III_N"/>
</dbReference>
<evidence type="ECO:0000256" key="2">
    <source>
        <dbReference type="ARBA" id="ARBA00008642"/>
    </source>
</evidence>
<sequence length="332" mass="36500">MTKINAVITGVGAYLPDYILTNEELSTMVDTTDEWIMTRIGIKERRILKGEGLGSSDLGAKAVAELLKKTNTSPEEVDLVICATVTPDMQFPATANIISDKLDINNAFSFDLNAGCSGFLFALATGSKYIQSGMYKKVVIVGSEKMSSIVDYTDRQTCPIFGDGAAAVLLEPTTENVGIIDEILHTQGFGRKHLHQKAGGSCKPASHETVDNREHFIYQEGNHVFKHAVSNMADVSVEMMEKHNMTADDLAWLVPHQANNRIIEATAKRMGLAKEKVMINIEKYGNTTSATIPLCLWEWENQLKKGDNIILSGFGAGFTWGSIFIKWGYDPK</sequence>
<protein>
    <recommendedName>
        <fullName evidence="3 13">Beta-ketoacyl-[acyl-carrier-protein] synthase III</fullName>
        <shortName evidence="13">Beta-ketoacyl-ACP synthase III</shortName>
        <shortName evidence="13">KAS III</shortName>
        <ecNumber evidence="3 13">2.3.1.180</ecNumber>
    </recommendedName>
    <alternativeName>
        <fullName evidence="13">3-oxoacyl-[acyl-carrier-protein] synthase 3</fullName>
    </alternativeName>
    <alternativeName>
        <fullName evidence="13">3-oxoacyl-[acyl-carrier-protein] synthase III</fullName>
    </alternativeName>
</protein>
<feature type="active site" evidence="13">
    <location>
        <position position="256"/>
    </location>
</feature>
<evidence type="ECO:0000256" key="12">
    <source>
        <dbReference type="ARBA" id="ARBA00051096"/>
    </source>
</evidence>
<dbReference type="PANTHER" id="PTHR34069:SF2">
    <property type="entry name" value="BETA-KETOACYL-[ACYL-CARRIER-PROTEIN] SYNTHASE III"/>
    <property type="match status" value="1"/>
</dbReference>
<evidence type="ECO:0000256" key="11">
    <source>
        <dbReference type="ARBA" id="ARBA00023315"/>
    </source>
</evidence>
<name>A0A4Q1JLW0_9BACT</name>
<evidence type="ECO:0000256" key="3">
    <source>
        <dbReference type="ARBA" id="ARBA00012333"/>
    </source>
</evidence>
<evidence type="ECO:0000256" key="8">
    <source>
        <dbReference type="ARBA" id="ARBA00023098"/>
    </source>
</evidence>
<evidence type="ECO:0000259" key="14">
    <source>
        <dbReference type="Pfam" id="PF08541"/>
    </source>
</evidence>
<keyword evidence="7 13" id="KW-0276">Fatty acid metabolism</keyword>
<feature type="region of interest" description="ACP-binding" evidence="13">
    <location>
        <begin position="257"/>
        <end position="261"/>
    </location>
</feature>
<keyword evidence="9 13" id="KW-0275">Fatty acid biosynthesis</keyword>
<dbReference type="GO" id="GO:0033818">
    <property type="term" value="F:beta-ketoacyl-acyl-carrier-protein synthase III activity"/>
    <property type="evidence" value="ECO:0007669"/>
    <property type="project" value="UniProtKB-UniRule"/>
</dbReference>
<dbReference type="PANTHER" id="PTHR34069">
    <property type="entry name" value="3-OXOACYL-[ACYL-CARRIER-PROTEIN] SYNTHASE 3"/>
    <property type="match status" value="1"/>
</dbReference>
<proteinExistence type="inferred from homology"/>
<comment type="function">
    <text evidence="13">Catalyzes the condensation reaction of fatty acid synthesis by the addition to an acyl acceptor of two carbons from malonyl-ACP. Catalyzes the first condensation reaction which initiates fatty acid synthesis and may therefore play a role in governing the total rate of fatty acid production. Possesses both acetoacetyl-ACP synthase and acetyl transacylase activities. Its substrate specificity determines the biosynthesis of branched-chain and/or straight-chain of fatty acids.</text>
</comment>
<evidence type="ECO:0000313" key="16">
    <source>
        <dbReference type="EMBL" id="RXQ94946.1"/>
    </source>
</evidence>
<keyword evidence="8 13" id="KW-0443">Lipid metabolism</keyword>
<evidence type="ECO:0000256" key="13">
    <source>
        <dbReference type="HAMAP-Rule" id="MF_01815"/>
    </source>
</evidence>
<accession>A0A4Q1JLW0</accession>
<evidence type="ECO:0000313" key="17">
    <source>
        <dbReference type="Proteomes" id="UP000289703"/>
    </source>
</evidence>
<dbReference type="HAMAP" id="MF_01815">
    <property type="entry name" value="FabH"/>
    <property type="match status" value="1"/>
</dbReference>
<dbReference type="Pfam" id="PF08545">
    <property type="entry name" value="ACP_syn_III"/>
    <property type="match status" value="1"/>
</dbReference>
<feature type="domain" description="Beta-ketoacyl-[acyl-carrier-protein] synthase III C-terminal" evidence="14">
    <location>
        <begin position="240"/>
        <end position="327"/>
    </location>
</feature>
<dbReference type="EMBL" id="SAXA01000006">
    <property type="protein sequence ID" value="RXQ94946.1"/>
    <property type="molecule type" value="Genomic_DNA"/>
</dbReference>
<keyword evidence="17" id="KW-1185">Reference proteome</keyword>
<feature type="active site" evidence="13">
    <location>
        <position position="116"/>
    </location>
</feature>
<comment type="catalytic activity">
    <reaction evidence="12">
        <text>malonyl-[ACP] + acetyl-CoA + H(+) = 3-oxobutanoyl-[ACP] + CO2 + CoA</text>
        <dbReference type="Rhea" id="RHEA:12080"/>
        <dbReference type="Rhea" id="RHEA-COMP:9623"/>
        <dbReference type="Rhea" id="RHEA-COMP:9625"/>
        <dbReference type="ChEBI" id="CHEBI:15378"/>
        <dbReference type="ChEBI" id="CHEBI:16526"/>
        <dbReference type="ChEBI" id="CHEBI:57287"/>
        <dbReference type="ChEBI" id="CHEBI:57288"/>
        <dbReference type="ChEBI" id="CHEBI:78449"/>
        <dbReference type="ChEBI" id="CHEBI:78450"/>
        <dbReference type="EC" id="2.3.1.180"/>
    </reaction>
    <physiologicalReaction direction="left-to-right" evidence="12">
        <dbReference type="Rhea" id="RHEA:12081"/>
    </physiologicalReaction>
</comment>
<evidence type="ECO:0000256" key="5">
    <source>
        <dbReference type="ARBA" id="ARBA00022516"/>
    </source>
</evidence>
<evidence type="ECO:0000256" key="7">
    <source>
        <dbReference type="ARBA" id="ARBA00022832"/>
    </source>
</evidence>
<feature type="active site" evidence="13">
    <location>
        <position position="286"/>
    </location>
</feature>
<evidence type="ECO:0000256" key="1">
    <source>
        <dbReference type="ARBA" id="ARBA00005194"/>
    </source>
</evidence>
<evidence type="ECO:0000256" key="4">
    <source>
        <dbReference type="ARBA" id="ARBA00022490"/>
    </source>
</evidence>
<dbReference type="GO" id="GO:0006633">
    <property type="term" value="P:fatty acid biosynthetic process"/>
    <property type="evidence" value="ECO:0007669"/>
    <property type="project" value="UniProtKB-UniRule"/>
</dbReference>
<comment type="similarity">
    <text evidence="2 13">Belongs to the thiolase-like superfamily. FabH family.</text>
</comment>
<evidence type="ECO:0000256" key="6">
    <source>
        <dbReference type="ARBA" id="ARBA00022679"/>
    </source>
</evidence>
<dbReference type="OrthoDB" id="9815506at2"/>
<dbReference type="InterPro" id="IPR004655">
    <property type="entry name" value="FabH"/>
</dbReference>
<dbReference type="NCBIfam" id="NF006829">
    <property type="entry name" value="PRK09352.1"/>
    <property type="match status" value="1"/>
</dbReference>
<dbReference type="GO" id="GO:0044550">
    <property type="term" value="P:secondary metabolite biosynthetic process"/>
    <property type="evidence" value="ECO:0007669"/>
    <property type="project" value="TreeGrafter"/>
</dbReference>
<dbReference type="FunFam" id="3.40.47.10:FF:000004">
    <property type="entry name" value="3-oxoacyl-[acyl-carrier-protein] synthase 3"/>
    <property type="match status" value="1"/>
</dbReference>
<dbReference type="EC" id="2.3.1.180" evidence="3 13"/>
<keyword evidence="5 13" id="KW-0444">Lipid biosynthesis</keyword>
<dbReference type="NCBIfam" id="TIGR00747">
    <property type="entry name" value="fabH"/>
    <property type="match status" value="1"/>
</dbReference>
<keyword evidence="11 13" id="KW-0012">Acyltransferase</keyword>
<dbReference type="GO" id="GO:0005737">
    <property type="term" value="C:cytoplasm"/>
    <property type="evidence" value="ECO:0007669"/>
    <property type="project" value="UniProtKB-SubCell"/>
</dbReference>
<dbReference type="Gene3D" id="3.40.47.10">
    <property type="match status" value="1"/>
</dbReference>
<reference evidence="16 17" key="1">
    <citation type="submission" date="2019-01" db="EMBL/GenBank/DDBJ databases">
        <title>Ancylomarina salipaludis sp. nov., isolated from a salt marsh.</title>
        <authorList>
            <person name="Yoon J.-H."/>
        </authorList>
    </citation>
    <scope>NUCLEOTIDE SEQUENCE [LARGE SCALE GENOMIC DNA]</scope>
    <source>
        <strain evidence="16 17">SHSM-M15</strain>
    </source>
</reference>
<keyword evidence="10 13" id="KW-0511">Multifunctional enzyme</keyword>
<dbReference type="InterPro" id="IPR016039">
    <property type="entry name" value="Thiolase-like"/>
</dbReference>
<gene>
    <name evidence="13" type="primary">fabH</name>
    <name evidence="16" type="ORF">EO244_07805</name>
</gene>
<dbReference type="RefSeq" id="WP_129254104.1">
    <property type="nucleotide sequence ID" value="NZ_SAXA01000006.1"/>
</dbReference>
<comment type="caution">
    <text evidence="16">The sequence shown here is derived from an EMBL/GenBank/DDBJ whole genome shotgun (WGS) entry which is preliminary data.</text>
</comment>
<dbReference type="CDD" id="cd00830">
    <property type="entry name" value="KAS_III"/>
    <property type="match status" value="1"/>
</dbReference>
<feature type="domain" description="Beta-ketoacyl-[acyl-carrier-protein] synthase III N-terminal" evidence="15">
    <location>
        <begin position="110"/>
        <end position="188"/>
    </location>
</feature>
<evidence type="ECO:0000256" key="10">
    <source>
        <dbReference type="ARBA" id="ARBA00023268"/>
    </source>
</evidence>
<dbReference type="InterPro" id="IPR013747">
    <property type="entry name" value="ACP_syn_III_C"/>
</dbReference>